<feature type="chain" id="PRO_5019337062" description="Cytochrome C" evidence="2">
    <location>
        <begin position="23"/>
        <end position="640"/>
    </location>
</feature>
<accession>A0A431WDJ1</accession>
<feature type="signal peptide" evidence="2">
    <location>
        <begin position="1"/>
        <end position="22"/>
    </location>
</feature>
<reference evidence="5 6" key="1">
    <citation type="submission" date="2018-12" db="EMBL/GenBank/DDBJ databases">
        <authorList>
            <person name="Yu L."/>
        </authorList>
    </citation>
    <scope>NUCLEOTIDE SEQUENCE [LARGE SCALE GENOMIC DNA]</scope>
    <source>
        <strain evidence="5 6">HAW-EB5</strain>
    </source>
</reference>
<evidence type="ECO:0008006" key="7">
    <source>
        <dbReference type="Google" id="ProtNLM"/>
    </source>
</evidence>
<dbReference type="Pfam" id="PF09699">
    <property type="entry name" value="Paired_CXXCH_1"/>
    <property type="match status" value="1"/>
</dbReference>
<dbReference type="Pfam" id="PF13435">
    <property type="entry name" value="Cytochrome_C554"/>
    <property type="match status" value="1"/>
</dbReference>
<gene>
    <name evidence="5" type="ORF">EKG39_07620</name>
</gene>
<dbReference type="EMBL" id="RXNV01000002">
    <property type="protein sequence ID" value="RTR33580.1"/>
    <property type="molecule type" value="Genomic_DNA"/>
</dbReference>
<feature type="domain" description="Cytochrome c-552/4" evidence="4">
    <location>
        <begin position="135"/>
        <end position="166"/>
    </location>
</feature>
<keyword evidence="6" id="KW-1185">Reference proteome</keyword>
<dbReference type="InterPro" id="IPR036280">
    <property type="entry name" value="Multihaem_cyt_sf"/>
</dbReference>
<evidence type="ECO:0000259" key="4">
    <source>
        <dbReference type="Pfam" id="PF13435"/>
    </source>
</evidence>
<dbReference type="PROSITE" id="PS51257">
    <property type="entry name" value="PROKAR_LIPOPROTEIN"/>
    <property type="match status" value="1"/>
</dbReference>
<dbReference type="PANTHER" id="PTHR35038">
    <property type="entry name" value="DISSIMILATORY SULFITE REDUCTASE SIRA"/>
    <property type="match status" value="1"/>
</dbReference>
<dbReference type="InterPro" id="IPR023155">
    <property type="entry name" value="Cyt_c-552/4"/>
</dbReference>
<dbReference type="Gene3D" id="1.10.1130.10">
    <property type="entry name" value="Flavocytochrome C3, Chain A"/>
    <property type="match status" value="2"/>
</dbReference>
<dbReference type="AlphaFoldDB" id="A0A431WDJ1"/>
<protein>
    <recommendedName>
        <fullName evidence="7">Cytochrome C</fullName>
    </recommendedName>
</protein>
<evidence type="ECO:0000256" key="1">
    <source>
        <dbReference type="ARBA" id="ARBA00022729"/>
    </source>
</evidence>
<evidence type="ECO:0000256" key="2">
    <source>
        <dbReference type="SAM" id="SignalP"/>
    </source>
</evidence>
<comment type="caution">
    <text evidence="5">The sequence shown here is derived from an EMBL/GenBank/DDBJ whole genome shotgun (WGS) entry which is preliminary data.</text>
</comment>
<evidence type="ECO:0000259" key="3">
    <source>
        <dbReference type="Pfam" id="PF09699"/>
    </source>
</evidence>
<dbReference type="Pfam" id="PF17963">
    <property type="entry name" value="Big_9"/>
    <property type="match status" value="1"/>
</dbReference>
<dbReference type="Gene3D" id="3.90.10.10">
    <property type="entry name" value="Cytochrome C3"/>
    <property type="match status" value="1"/>
</dbReference>
<keyword evidence="1 2" id="KW-0732">Signal</keyword>
<name>A0A431WDJ1_9GAMM</name>
<evidence type="ECO:0000313" key="5">
    <source>
        <dbReference type="EMBL" id="RTR33580.1"/>
    </source>
</evidence>
<evidence type="ECO:0000313" key="6">
    <source>
        <dbReference type="Proteomes" id="UP000282060"/>
    </source>
</evidence>
<proteinExistence type="predicted"/>
<dbReference type="InterPro" id="IPR051829">
    <property type="entry name" value="Multiheme_Cytochr_ET"/>
</dbReference>
<dbReference type="Proteomes" id="UP000282060">
    <property type="component" value="Unassembled WGS sequence"/>
</dbReference>
<dbReference type="OrthoDB" id="9814800at2"/>
<feature type="domain" description="Doubled CXXCH motif" evidence="3">
    <location>
        <begin position="470"/>
        <end position="501"/>
    </location>
</feature>
<dbReference type="RefSeq" id="WP_126505133.1">
    <property type="nucleotide sequence ID" value="NZ_RXNV01000002.1"/>
</dbReference>
<sequence>MMKKLSLVYVALLPILFGCNSSDDSDDIPLNSAPIAMPDVATVNQGDTVSIDVLANDVDPNGDALTLVAAESLEIKNNKVSYISAEDDTPGEKVFTYRITDGLLESTSTLTVTVVQNGQPPQPPVAEAEYVTAQTCKTCHTNIYNDWKDTRHAQDYRTLYTDDPNKTIEKIIPELDWGTEAEPITHTIKFSPNQISTYKGDDGKYYATLIDRVDAANSQTYRIDGISATTSKQFVSYDYPQKSADPQDAIGFMMPFAWYNDGNAQWFSSFYTTSVFWNTDGSLRKMDDIHTNGVPVGEELHRMSWENQCMQCHTTNSIITGWEKTENYGKGGVPGMLVSSANMHSGDVEDGISCEKCHNAGSNHATSMDADQITNPGKMTLEQKNDSCIQCHQMSKHHDMPLYSQLYKFVLDDEGNPTTEVGQQFKVGDKVLDFTTFDPQGMWLGTDRIKGQKNSVLEYNSSKHAAIGLACVDCHDPHSMEIKAPADDPEKLCQSCHADKDADHKMAIHDMVGATCMDCHSTAIGSTATMWDNSTHDFKVISPTESLANYDALIPYSRNEGDNPQLQYYFNMAVGWGPGCYANGPYVPNSYVCTTAAVLPNACASCHKSEMPTIGIFNDVERAKLLKGEERWQRFEDASK</sequence>
<organism evidence="5 6">
    <name type="scientific">Shewanella atlantica</name>
    <dbReference type="NCBI Taxonomy" id="271099"/>
    <lineage>
        <taxon>Bacteria</taxon>
        <taxon>Pseudomonadati</taxon>
        <taxon>Pseudomonadota</taxon>
        <taxon>Gammaproteobacteria</taxon>
        <taxon>Alteromonadales</taxon>
        <taxon>Shewanellaceae</taxon>
        <taxon>Shewanella</taxon>
    </lineage>
</organism>
<dbReference type="PANTHER" id="PTHR35038:SF8">
    <property type="entry name" value="C-TYPE POLYHEME CYTOCHROME OMCC"/>
    <property type="match status" value="1"/>
</dbReference>
<dbReference type="InterPro" id="IPR010177">
    <property type="entry name" value="Paired_CXXCH_1"/>
</dbReference>
<dbReference type="SUPFAM" id="SSF48695">
    <property type="entry name" value="Multiheme cytochromes"/>
    <property type="match status" value="1"/>
</dbReference>